<proteinExistence type="inferred from homology"/>
<reference evidence="9" key="1">
    <citation type="submission" date="2018-07" db="EMBL/GenBank/DDBJ databases">
        <authorList>
            <consortium name="GenomeTrakr network: Whole genome sequencing for foodborne pathogen traceback"/>
        </authorList>
    </citation>
    <scope>NUCLEOTIDE SEQUENCE</scope>
    <source>
        <strain evidence="9">CFSAN030630</strain>
    </source>
</reference>
<dbReference type="Pfam" id="PF01757">
    <property type="entry name" value="Acyl_transf_3"/>
    <property type="match status" value="1"/>
</dbReference>
<organism evidence="9">
    <name type="scientific">Salmonella enterica</name>
    <name type="common">Salmonella choleraesuis</name>
    <dbReference type="NCBI Taxonomy" id="28901"/>
    <lineage>
        <taxon>Bacteria</taxon>
        <taxon>Pseudomonadati</taxon>
        <taxon>Pseudomonadota</taxon>
        <taxon>Gammaproteobacteria</taxon>
        <taxon>Enterobacterales</taxon>
        <taxon>Enterobacteriaceae</taxon>
        <taxon>Salmonella</taxon>
    </lineage>
</organism>
<gene>
    <name evidence="9" type="ORF">ACV28_21475</name>
</gene>
<evidence type="ECO:0000313" key="9">
    <source>
        <dbReference type="EMBL" id="EBP8548719.1"/>
    </source>
</evidence>
<evidence type="ECO:0000259" key="8">
    <source>
        <dbReference type="Pfam" id="PF01757"/>
    </source>
</evidence>
<feature type="transmembrane region" description="Helical" evidence="7">
    <location>
        <begin position="104"/>
        <end position="125"/>
    </location>
</feature>
<feature type="transmembrane region" description="Helical" evidence="7">
    <location>
        <begin position="304"/>
        <end position="324"/>
    </location>
</feature>
<dbReference type="PANTHER" id="PTHR40074:SF2">
    <property type="entry name" value="O-ACETYLTRANSFERASE WECH"/>
    <property type="match status" value="1"/>
</dbReference>
<protein>
    <submittedName>
        <fullName evidence="9">Acyltransferase</fullName>
    </submittedName>
</protein>
<feature type="transmembrane region" description="Helical" evidence="7">
    <location>
        <begin position="195"/>
        <end position="212"/>
    </location>
</feature>
<accession>A0A5U4DG94</accession>
<keyword evidence="6 7" id="KW-0472">Membrane</keyword>
<dbReference type="GO" id="GO:0009246">
    <property type="term" value="P:enterobacterial common antigen biosynthetic process"/>
    <property type="evidence" value="ECO:0007669"/>
    <property type="project" value="TreeGrafter"/>
</dbReference>
<comment type="subcellular location">
    <subcellularLocation>
        <location evidence="1">Cell membrane</location>
        <topology evidence="1">Multi-pass membrane protein</topology>
    </subcellularLocation>
</comment>
<dbReference type="EMBL" id="AAGMMK010000031">
    <property type="protein sequence ID" value="EBP8548719.1"/>
    <property type="molecule type" value="Genomic_DNA"/>
</dbReference>
<dbReference type="GO" id="GO:0016413">
    <property type="term" value="F:O-acetyltransferase activity"/>
    <property type="evidence" value="ECO:0007669"/>
    <property type="project" value="TreeGrafter"/>
</dbReference>
<evidence type="ECO:0000256" key="6">
    <source>
        <dbReference type="ARBA" id="ARBA00023136"/>
    </source>
</evidence>
<comment type="caution">
    <text evidence="9">The sequence shown here is derived from an EMBL/GenBank/DDBJ whole genome shotgun (WGS) entry which is preliminary data.</text>
</comment>
<evidence type="ECO:0000256" key="7">
    <source>
        <dbReference type="SAM" id="Phobius"/>
    </source>
</evidence>
<feature type="transmembrane region" description="Helical" evidence="7">
    <location>
        <begin position="20"/>
        <end position="37"/>
    </location>
</feature>
<dbReference type="GO" id="GO:0005886">
    <property type="term" value="C:plasma membrane"/>
    <property type="evidence" value="ECO:0007669"/>
    <property type="project" value="UniProtKB-SubCell"/>
</dbReference>
<keyword evidence="4 7" id="KW-0812">Transmembrane</keyword>
<evidence type="ECO:0000256" key="5">
    <source>
        <dbReference type="ARBA" id="ARBA00022989"/>
    </source>
</evidence>
<evidence type="ECO:0000256" key="3">
    <source>
        <dbReference type="ARBA" id="ARBA00022475"/>
    </source>
</evidence>
<name>A0A5U4DG94_SALER</name>
<keyword evidence="9" id="KW-0012">Acyltransferase</keyword>
<feature type="transmembrane region" description="Helical" evidence="7">
    <location>
        <begin position="264"/>
        <end position="284"/>
    </location>
</feature>
<feature type="transmembrane region" description="Helical" evidence="7">
    <location>
        <begin position="58"/>
        <end position="77"/>
    </location>
</feature>
<keyword evidence="5 7" id="KW-1133">Transmembrane helix</keyword>
<feature type="domain" description="Acyltransferase 3" evidence="8">
    <location>
        <begin position="2"/>
        <end position="318"/>
    </location>
</feature>
<sequence>MMLSVVAGHIANFPFGEVFYYYQVAGFFLLSGYFFHYDKYADRFSKFLKSRSKLICQYLIYSAIIISTHNLLTEFGLQPTNYIYYSPADYVTAFIRSITIPSEALAGAMWFIPVLILMQFVFYWLNRVVKENKLLIGSSVLILFFIGWWIVKSNAIANNPYINTHIPNAQYFVYLPFFYIGYVFKKFGFKSLSSINAMLPALIVIVLSYIVIRPTMYLYGSIDPYCFIFLSLISISLVIGISYHIKSNILVRFFTTIGENTVHILAMHFFFFKIATLLLTIVGLKQIDDLHRIDGPSNGSIIETITYTYLSFGIVFPLVLVSLVRKIRSKIFVNKYSPA</sequence>
<evidence type="ECO:0000256" key="4">
    <source>
        <dbReference type="ARBA" id="ARBA00022692"/>
    </source>
</evidence>
<comment type="similarity">
    <text evidence="2">Belongs to the acyltransferase 3 family.</text>
</comment>
<evidence type="ECO:0000256" key="2">
    <source>
        <dbReference type="ARBA" id="ARBA00007400"/>
    </source>
</evidence>
<dbReference type="PANTHER" id="PTHR40074">
    <property type="entry name" value="O-ACETYLTRANSFERASE WECH"/>
    <property type="match status" value="1"/>
</dbReference>
<keyword evidence="3" id="KW-1003">Cell membrane</keyword>
<evidence type="ECO:0000256" key="1">
    <source>
        <dbReference type="ARBA" id="ARBA00004651"/>
    </source>
</evidence>
<feature type="transmembrane region" description="Helical" evidence="7">
    <location>
        <begin position="134"/>
        <end position="151"/>
    </location>
</feature>
<dbReference type="AlphaFoldDB" id="A0A5U4DG94"/>
<feature type="transmembrane region" description="Helical" evidence="7">
    <location>
        <begin position="224"/>
        <end position="243"/>
    </location>
</feature>
<dbReference type="InterPro" id="IPR002656">
    <property type="entry name" value="Acyl_transf_3_dom"/>
</dbReference>
<keyword evidence="9" id="KW-0808">Transferase</keyword>
<feature type="transmembrane region" description="Helical" evidence="7">
    <location>
        <begin position="171"/>
        <end position="188"/>
    </location>
</feature>